<dbReference type="Pfam" id="PF01695">
    <property type="entry name" value="IstB_IS21"/>
    <property type="match status" value="1"/>
</dbReference>
<feature type="domain" description="IstB-like ATP-binding" evidence="1">
    <location>
        <begin position="5"/>
        <end position="40"/>
    </location>
</feature>
<sequence>MADYLALMDFIILDELGYLPFAQSGGQLLFHLVSRLYEEAGLPAPSVIRPVKIATIEAAHAEKLGRIKPTLMAEVGAQLKKQMGL</sequence>
<evidence type="ECO:0000259" key="1">
    <source>
        <dbReference type="Pfam" id="PF01695"/>
    </source>
</evidence>
<gene>
    <name evidence="2" type="ORF">SAMN05660750_02631</name>
</gene>
<name>A0A1T5EL74_9HYPH</name>
<evidence type="ECO:0000313" key="2">
    <source>
        <dbReference type="EMBL" id="SKB84822.1"/>
    </source>
</evidence>
<protein>
    <submittedName>
        <fullName evidence="2">IstB-like ATP binding protein</fullName>
    </submittedName>
</protein>
<reference evidence="2 3" key="1">
    <citation type="submission" date="2017-02" db="EMBL/GenBank/DDBJ databases">
        <authorList>
            <person name="Peterson S.W."/>
        </authorList>
    </citation>
    <scope>NUCLEOTIDE SEQUENCE [LARGE SCALE GENOMIC DNA]</scope>
    <source>
        <strain evidence="2 3">DSM 9653</strain>
    </source>
</reference>
<evidence type="ECO:0000313" key="3">
    <source>
        <dbReference type="Proteomes" id="UP000190130"/>
    </source>
</evidence>
<dbReference type="GO" id="GO:0005524">
    <property type="term" value="F:ATP binding"/>
    <property type="evidence" value="ECO:0007669"/>
    <property type="project" value="InterPro"/>
</dbReference>
<dbReference type="AlphaFoldDB" id="A0A1T5EL74"/>
<proteinExistence type="predicted"/>
<dbReference type="Proteomes" id="UP000190130">
    <property type="component" value="Unassembled WGS sequence"/>
</dbReference>
<dbReference type="InterPro" id="IPR002611">
    <property type="entry name" value="IstB_ATP-bd"/>
</dbReference>
<dbReference type="EMBL" id="FUYX01000006">
    <property type="protein sequence ID" value="SKB84822.1"/>
    <property type="molecule type" value="Genomic_DNA"/>
</dbReference>
<organism evidence="2 3">
    <name type="scientific">Bosea thiooxidans</name>
    <dbReference type="NCBI Taxonomy" id="53254"/>
    <lineage>
        <taxon>Bacteria</taxon>
        <taxon>Pseudomonadati</taxon>
        <taxon>Pseudomonadota</taxon>
        <taxon>Alphaproteobacteria</taxon>
        <taxon>Hyphomicrobiales</taxon>
        <taxon>Boseaceae</taxon>
        <taxon>Bosea</taxon>
    </lineage>
</organism>
<accession>A0A1T5EL74</accession>